<dbReference type="InterPro" id="IPR010982">
    <property type="entry name" value="Lambda_DNA-bd_dom_sf"/>
</dbReference>
<dbReference type="EMBL" id="JBHSNW010000007">
    <property type="protein sequence ID" value="MFC5816835.1"/>
    <property type="molecule type" value="Genomic_DNA"/>
</dbReference>
<evidence type="ECO:0000313" key="3">
    <source>
        <dbReference type="Proteomes" id="UP001596096"/>
    </source>
</evidence>
<dbReference type="SUPFAM" id="SSF48452">
    <property type="entry name" value="TPR-like"/>
    <property type="match status" value="1"/>
</dbReference>
<sequence>MEQRGWTQTQLAKHLGVSQAWISKICRGVADTGVARAQELLSRVGWEVRLSPSVEEPVERRDFLAAAASVVFVPSAVSSDPYLDPDYVRTLTDSLARGRYELGGLPLAPRALAHTRHVAALKTASLSGRWQGTASDLMYQVSVTLYDAGKLAQSERAGSIALDLAHHAQDFPGQARAYDALSRVALYRGDPSRAVQYAQRGLRVPDLPVSRESSLHMRLGRALISIKGHSREARDALATALDTRGLSPFAEAALGGDVAIGLSQLGEYDQADLLLHAAAEAMGQYSPLFQAQYLGRQTQTAIRAGRPSLTAEYMGTLTRALPFISSARVNSRAREILHRTKAWDHIPEIRLSRECLQGMLAPEATPS</sequence>
<dbReference type="Pfam" id="PF13560">
    <property type="entry name" value="HTH_31"/>
    <property type="match status" value="1"/>
</dbReference>
<dbReference type="SUPFAM" id="SSF47413">
    <property type="entry name" value="lambda repressor-like DNA-binding domains"/>
    <property type="match status" value="1"/>
</dbReference>
<dbReference type="Proteomes" id="UP001596096">
    <property type="component" value="Unassembled WGS sequence"/>
</dbReference>
<dbReference type="CDD" id="cd00093">
    <property type="entry name" value="HTH_XRE"/>
    <property type="match status" value="1"/>
</dbReference>
<name>A0ABW1BWC2_9ACTN</name>
<dbReference type="RefSeq" id="WP_364231452.1">
    <property type="nucleotide sequence ID" value="NZ_JAHKRN010000007.1"/>
</dbReference>
<organism evidence="2 3">
    <name type="scientific">Nonomuraea harbinensis</name>
    <dbReference type="NCBI Taxonomy" id="1286938"/>
    <lineage>
        <taxon>Bacteria</taxon>
        <taxon>Bacillati</taxon>
        <taxon>Actinomycetota</taxon>
        <taxon>Actinomycetes</taxon>
        <taxon>Streptosporangiales</taxon>
        <taxon>Streptosporangiaceae</taxon>
        <taxon>Nonomuraea</taxon>
    </lineage>
</organism>
<evidence type="ECO:0000259" key="1">
    <source>
        <dbReference type="PROSITE" id="PS50943"/>
    </source>
</evidence>
<gene>
    <name evidence="2" type="ORF">ACFPUY_17200</name>
</gene>
<keyword evidence="3" id="KW-1185">Reference proteome</keyword>
<evidence type="ECO:0000313" key="2">
    <source>
        <dbReference type="EMBL" id="MFC5816835.1"/>
    </source>
</evidence>
<dbReference type="Gene3D" id="1.25.40.10">
    <property type="entry name" value="Tetratricopeptide repeat domain"/>
    <property type="match status" value="1"/>
</dbReference>
<accession>A0ABW1BWC2</accession>
<proteinExistence type="predicted"/>
<feature type="domain" description="HTH cro/C1-type" evidence="1">
    <location>
        <begin position="2"/>
        <end position="25"/>
    </location>
</feature>
<reference evidence="3" key="1">
    <citation type="journal article" date="2019" name="Int. J. Syst. Evol. Microbiol.">
        <title>The Global Catalogue of Microorganisms (GCM) 10K type strain sequencing project: providing services to taxonomists for standard genome sequencing and annotation.</title>
        <authorList>
            <consortium name="The Broad Institute Genomics Platform"/>
            <consortium name="The Broad Institute Genome Sequencing Center for Infectious Disease"/>
            <person name="Wu L."/>
            <person name="Ma J."/>
        </authorList>
    </citation>
    <scope>NUCLEOTIDE SEQUENCE [LARGE SCALE GENOMIC DNA]</scope>
    <source>
        <strain evidence="3">CGMCC 4.7106</strain>
    </source>
</reference>
<comment type="caution">
    <text evidence="2">The sequence shown here is derived from an EMBL/GenBank/DDBJ whole genome shotgun (WGS) entry which is preliminary data.</text>
</comment>
<dbReference type="PROSITE" id="PS50943">
    <property type="entry name" value="HTH_CROC1"/>
    <property type="match status" value="1"/>
</dbReference>
<dbReference type="InterPro" id="IPR001387">
    <property type="entry name" value="Cro/C1-type_HTH"/>
</dbReference>
<dbReference type="InterPro" id="IPR011990">
    <property type="entry name" value="TPR-like_helical_dom_sf"/>
</dbReference>
<dbReference type="Gene3D" id="1.10.260.40">
    <property type="entry name" value="lambda repressor-like DNA-binding domains"/>
    <property type="match status" value="1"/>
</dbReference>
<protein>
    <submittedName>
        <fullName evidence="2">Helix-turn-helix domain-containing protein</fullName>
    </submittedName>
</protein>